<comment type="similarity">
    <text evidence="2">Belongs to the RseB family.</text>
</comment>
<keyword evidence="4" id="KW-0574">Periplasm</keyword>
<feature type="domain" description="MucB/RseB N-terminal" evidence="6">
    <location>
        <begin position="47"/>
        <end position="223"/>
    </location>
</feature>
<evidence type="ECO:0000259" key="7">
    <source>
        <dbReference type="Pfam" id="PF17188"/>
    </source>
</evidence>
<evidence type="ECO:0000256" key="1">
    <source>
        <dbReference type="ARBA" id="ARBA00004418"/>
    </source>
</evidence>
<dbReference type="PIRSF" id="PIRSF005427">
    <property type="entry name" value="RseB"/>
    <property type="match status" value="1"/>
</dbReference>
<dbReference type="RefSeq" id="WP_201686261.1">
    <property type="nucleotide sequence ID" value="NZ_JAEQNA010000011.1"/>
</dbReference>
<dbReference type="PANTHER" id="PTHR38782:SF1">
    <property type="entry name" value="SIGMA-E FACTOR REGULATORY PROTEIN RSEB"/>
    <property type="match status" value="1"/>
</dbReference>
<dbReference type="AlphaFoldDB" id="A0A937D8J8"/>
<dbReference type="GO" id="GO:0032885">
    <property type="term" value="P:regulation of polysaccharide biosynthetic process"/>
    <property type="evidence" value="ECO:0007669"/>
    <property type="project" value="TreeGrafter"/>
</dbReference>
<organism evidence="8 9">
    <name type="scientific">Ramlibacter aurantiacus</name>
    <dbReference type="NCBI Taxonomy" id="2801330"/>
    <lineage>
        <taxon>Bacteria</taxon>
        <taxon>Pseudomonadati</taxon>
        <taxon>Pseudomonadota</taxon>
        <taxon>Betaproteobacteria</taxon>
        <taxon>Burkholderiales</taxon>
        <taxon>Comamonadaceae</taxon>
        <taxon>Ramlibacter</taxon>
    </lineage>
</organism>
<evidence type="ECO:0000313" key="9">
    <source>
        <dbReference type="Proteomes" id="UP000613011"/>
    </source>
</evidence>
<accession>A0A937D8J8</accession>
<dbReference type="GO" id="GO:0030288">
    <property type="term" value="C:outer membrane-bounded periplasmic space"/>
    <property type="evidence" value="ECO:0007669"/>
    <property type="project" value="TreeGrafter"/>
</dbReference>
<evidence type="ECO:0000313" key="8">
    <source>
        <dbReference type="EMBL" id="MBL0423128.1"/>
    </source>
</evidence>
<feature type="signal peptide" evidence="5">
    <location>
        <begin position="1"/>
        <end position="32"/>
    </location>
</feature>
<reference evidence="8" key="1">
    <citation type="submission" date="2021-01" db="EMBL/GenBank/DDBJ databases">
        <title>Ramlibacter sp. strain AW1 16S ribosomal RNA gene Genome sequencing and assembly.</title>
        <authorList>
            <person name="Kang M."/>
        </authorList>
    </citation>
    <scope>NUCLEOTIDE SEQUENCE</scope>
    <source>
        <strain evidence="8">AW1</strain>
    </source>
</reference>
<proteinExistence type="inferred from homology"/>
<feature type="chain" id="PRO_5037441198" evidence="5">
    <location>
        <begin position="33"/>
        <end position="340"/>
    </location>
</feature>
<comment type="caution">
    <text evidence="8">The sequence shown here is derived from an EMBL/GenBank/DDBJ whole genome shotgun (WGS) entry which is preliminary data.</text>
</comment>
<dbReference type="Pfam" id="PF03888">
    <property type="entry name" value="MucB_RseB"/>
    <property type="match status" value="1"/>
</dbReference>
<dbReference type="PANTHER" id="PTHR38782">
    <property type="match status" value="1"/>
</dbReference>
<evidence type="ECO:0000256" key="2">
    <source>
        <dbReference type="ARBA" id="ARBA00008150"/>
    </source>
</evidence>
<dbReference type="EMBL" id="JAEQNA010000011">
    <property type="protein sequence ID" value="MBL0423128.1"/>
    <property type="molecule type" value="Genomic_DNA"/>
</dbReference>
<dbReference type="Gene3D" id="2.50.20.10">
    <property type="entry name" value="Lipoprotein localisation LolA/LolB/LppX"/>
    <property type="match status" value="1"/>
</dbReference>
<name>A0A937D8J8_9BURK</name>
<dbReference type="CDD" id="cd16327">
    <property type="entry name" value="RseB"/>
    <property type="match status" value="1"/>
</dbReference>
<evidence type="ECO:0000256" key="3">
    <source>
        <dbReference type="ARBA" id="ARBA00022729"/>
    </source>
</evidence>
<comment type="subcellular location">
    <subcellularLocation>
        <location evidence="1">Periplasm</location>
    </subcellularLocation>
</comment>
<dbReference type="GO" id="GO:0045152">
    <property type="term" value="F:antisigma factor binding"/>
    <property type="evidence" value="ECO:0007669"/>
    <property type="project" value="TreeGrafter"/>
</dbReference>
<dbReference type="InterPro" id="IPR033436">
    <property type="entry name" value="MucB/RseB_C"/>
</dbReference>
<dbReference type="Pfam" id="PF17188">
    <property type="entry name" value="MucB_RseB_C"/>
    <property type="match status" value="1"/>
</dbReference>
<dbReference type="InterPro" id="IPR033434">
    <property type="entry name" value="MucB/RseB_N"/>
</dbReference>
<evidence type="ECO:0000256" key="5">
    <source>
        <dbReference type="SAM" id="SignalP"/>
    </source>
</evidence>
<gene>
    <name evidence="8" type="ORF">JI739_22525</name>
</gene>
<keyword evidence="9" id="KW-1185">Reference proteome</keyword>
<keyword evidence="3 5" id="KW-0732">Signal</keyword>
<evidence type="ECO:0000259" key="6">
    <source>
        <dbReference type="Pfam" id="PF03888"/>
    </source>
</evidence>
<feature type="domain" description="MucB/RseB C-terminal" evidence="7">
    <location>
        <begin position="245"/>
        <end position="337"/>
    </location>
</feature>
<dbReference type="Gene3D" id="3.30.200.100">
    <property type="entry name" value="MucB/RseB, C-terminal domain"/>
    <property type="match status" value="1"/>
</dbReference>
<dbReference type="Proteomes" id="UP000613011">
    <property type="component" value="Unassembled WGS sequence"/>
</dbReference>
<protein>
    <submittedName>
        <fullName evidence="8">MucB/RseB C-terminal domain-containing protein</fullName>
    </submittedName>
</protein>
<evidence type="ECO:0000256" key="4">
    <source>
        <dbReference type="ARBA" id="ARBA00022764"/>
    </source>
</evidence>
<dbReference type="InterPro" id="IPR005588">
    <property type="entry name" value="MucB_RseB"/>
</dbReference>
<sequence length="340" mass="37477">MDRKLLQGARAYSLGRRLLMGWLCGVASFALAQAQAQPAASTERSLSEWLDRVHAAPRRHNYIGTIVVSSNAGAMSSARIWHACDDDERQVERIEALSGPPRSSVRRDNRVMTFLPEQKLVRVEYHESLSRFPDLFRSGGAAAVAELYTVRPAGTDRIAGFETDVVLLAPRDAMRFAHRVWTERRTGLVLKRQTLAPDGAVLEQTAFSELQLDVPLRPDRLLKQMQPPPGWRMETVQAVRTTAVDEGWDLKPAVTGYKPVACYRRGSASGAMQCVFSDGLASVSLFVEPAPEPSAQHEGALAAGATHTLTRRIPGWSITAVGEVPQQTLRAFAQSLERRP</sequence>
<dbReference type="InterPro" id="IPR038484">
    <property type="entry name" value="MucB/RseB_C_sf"/>
</dbReference>